<keyword evidence="7" id="KW-0406">Ion transport</keyword>
<evidence type="ECO:0000256" key="4">
    <source>
        <dbReference type="ARBA" id="ARBA00022452"/>
    </source>
</evidence>
<accession>A0ABX8SZ55</accession>
<evidence type="ECO:0000256" key="2">
    <source>
        <dbReference type="ARBA" id="ARBA00011233"/>
    </source>
</evidence>
<sequence length="408" mass="44376">MNPTESFYPDPSLFAEPASRHLRHRGQGHGVCHARPLRLRSTYWVVCVALGGLGGVLVPGHSDAETSAQLYGTVDAGLGWTHVSGQGSQRGVLSGGQADSLWGIRGQDSLGEGGRATFNLESGIDLATGRGDESARLFNYQAWLGLGSDQWGELRFGRQHTVGQEFVSAIEVGSWKDFGMGALMRASDIYQVSQQLSWRSPQWAGLQLGLSYSGDVGEQSLSGLADARTKLYSLALRYEQGPWLLAASHESLSRIESNRPTALQLGASYDFGFARVAAGWSRQSNGFVGLNGDEGPTYWQQRGLGGLGPTEFVQGGRLDTWYVGSAIPLGKGEVQWQWSLGRPNWRWEATGEQAGRLQVMSVAYVHPLSPRTSLYVFAAKGRRYDMETAVHVSEPRTSRVALGVTHQF</sequence>
<evidence type="ECO:0000259" key="11">
    <source>
        <dbReference type="Pfam" id="PF13609"/>
    </source>
</evidence>
<keyword evidence="4" id="KW-1134">Transmembrane beta strand</keyword>
<keyword evidence="9" id="KW-0472">Membrane</keyword>
<dbReference type="PANTHER" id="PTHR34501:SF9">
    <property type="entry name" value="MAJOR OUTER MEMBRANE PROTEIN P.IA"/>
    <property type="match status" value="1"/>
</dbReference>
<evidence type="ECO:0000256" key="6">
    <source>
        <dbReference type="ARBA" id="ARBA00022729"/>
    </source>
</evidence>
<keyword evidence="3" id="KW-0813">Transport</keyword>
<evidence type="ECO:0000256" key="10">
    <source>
        <dbReference type="ARBA" id="ARBA00023237"/>
    </source>
</evidence>
<dbReference type="InterPro" id="IPR023614">
    <property type="entry name" value="Porin_dom_sf"/>
</dbReference>
<keyword evidence="13" id="KW-1185">Reference proteome</keyword>
<protein>
    <submittedName>
        <fullName evidence="12">Porin</fullName>
    </submittedName>
</protein>
<evidence type="ECO:0000256" key="9">
    <source>
        <dbReference type="ARBA" id="ARBA00023136"/>
    </source>
</evidence>
<dbReference type="Pfam" id="PF13609">
    <property type="entry name" value="Porin_4"/>
    <property type="match status" value="1"/>
</dbReference>
<comment type="subcellular location">
    <subcellularLocation>
        <location evidence="1">Cell outer membrane</location>
        <topology evidence="1">Multi-pass membrane protein</topology>
    </subcellularLocation>
</comment>
<dbReference type="InterPro" id="IPR033900">
    <property type="entry name" value="Gram_neg_porin_domain"/>
</dbReference>
<name>A0ABX8SZ55_9BURK</name>
<evidence type="ECO:0000313" key="12">
    <source>
        <dbReference type="EMBL" id="QXX80183.1"/>
    </source>
</evidence>
<dbReference type="Gene3D" id="2.40.160.10">
    <property type="entry name" value="Porin"/>
    <property type="match status" value="1"/>
</dbReference>
<keyword evidence="5" id="KW-0812">Transmembrane</keyword>
<feature type="domain" description="Porin" evidence="11">
    <location>
        <begin position="57"/>
        <end position="381"/>
    </location>
</feature>
<keyword evidence="8" id="KW-0626">Porin</keyword>
<evidence type="ECO:0000256" key="5">
    <source>
        <dbReference type="ARBA" id="ARBA00022692"/>
    </source>
</evidence>
<dbReference type="InterPro" id="IPR050298">
    <property type="entry name" value="Gram-neg_bact_OMP"/>
</dbReference>
<evidence type="ECO:0000256" key="8">
    <source>
        <dbReference type="ARBA" id="ARBA00023114"/>
    </source>
</evidence>
<comment type="subunit">
    <text evidence="2">Homotrimer.</text>
</comment>
<dbReference type="EMBL" id="CP049362">
    <property type="protein sequence ID" value="QXX80183.1"/>
    <property type="molecule type" value="Genomic_DNA"/>
</dbReference>
<evidence type="ECO:0000256" key="1">
    <source>
        <dbReference type="ARBA" id="ARBA00004571"/>
    </source>
</evidence>
<evidence type="ECO:0000256" key="7">
    <source>
        <dbReference type="ARBA" id="ARBA00023065"/>
    </source>
</evidence>
<proteinExistence type="predicted"/>
<dbReference type="Proteomes" id="UP000826050">
    <property type="component" value="Chromosome"/>
</dbReference>
<dbReference type="PANTHER" id="PTHR34501">
    <property type="entry name" value="PROTEIN YDDL-RELATED"/>
    <property type="match status" value="1"/>
</dbReference>
<keyword evidence="6" id="KW-0732">Signal</keyword>
<gene>
    <name evidence="12" type="ORF">FE795_14930</name>
</gene>
<evidence type="ECO:0000256" key="3">
    <source>
        <dbReference type="ARBA" id="ARBA00022448"/>
    </source>
</evidence>
<evidence type="ECO:0000313" key="13">
    <source>
        <dbReference type="Proteomes" id="UP000826050"/>
    </source>
</evidence>
<reference evidence="12 13" key="1">
    <citation type="submission" date="2020-02" db="EMBL/GenBank/DDBJ databases">
        <title>Partial ammonium oxidation to N2 by heterotrophic bacteria.</title>
        <authorList>
            <person name="Wu M."/>
        </authorList>
    </citation>
    <scope>NUCLEOTIDE SEQUENCE [LARGE SCALE GENOMIC DNA]</scope>
    <source>
        <strain evidence="12 13">HO-1</strain>
    </source>
</reference>
<keyword evidence="10" id="KW-0998">Cell outer membrane</keyword>
<organism evidence="12 13">
    <name type="scientific">Alcaligenes ammonioxydans</name>
    <dbReference type="NCBI Taxonomy" id="2582914"/>
    <lineage>
        <taxon>Bacteria</taxon>
        <taxon>Pseudomonadati</taxon>
        <taxon>Pseudomonadota</taxon>
        <taxon>Betaproteobacteria</taxon>
        <taxon>Burkholderiales</taxon>
        <taxon>Alcaligenaceae</taxon>
        <taxon>Alcaligenes</taxon>
    </lineage>
</organism>
<dbReference type="CDD" id="cd00342">
    <property type="entry name" value="gram_neg_porins"/>
    <property type="match status" value="1"/>
</dbReference>
<dbReference type="SUPFAM" id="SSF56935">
    <property type="entry name" value="Porins"/>
    <property type="match status" value="1"/>
</dbReference>